<gene>
    <name evidence="9" type="ORF">SEMRO_402_G135520.1</name>
</gene>
<dbReference type="OrthoDB" id="301415at2759"/>
<dbReference type="InterPro" id="IPR036465">
    <property type="entry name" value="vWFA_dom_sf"/>
</dbReference>
<evidence type="ECO:0000256" key="3">
    <source>
        <dbReference type="ARBA" id="ARBA00022741"/>
    </source>
</evidence>
<keyword evidence="10" id="KW-1185">Reference proteome</keyword>
<evidence type="ECO:0000259" key="7">
    <source>
        <dbReference type="PROSITE" id="PS50234"/>
    </source>
</evidence>
<keyword evidence="5" id="KW-0067">ATP-binding</keyword>
<dbReference type="CDD" id="cd00198">
    <property type="entry name" value="vWFA"/>
    <property type="match status" value="1"/>
</dbReference>
<sequence>MYANRQTSLITILSSEHGRMRRDQRDIDKRDLQKALKHGTRSCVWGGRYKVEHDGIVFITDSTLRKEITAYPAPLANAPEDRETQEMHRKAKEVLSLKPELCKSHTVLVVDVSGSMLTHDINLHRDRQTAAYTNVALEFVAEQLFNGTANNSDVVSLVEFSSSARVVFKREPARWVLYNKVLNRRDSRPFVDRERHRMRDSSFFQGDSNYLPALKMAEELLAIDFHEDCALSIMFLSDGAPTDAQTNGLTPLAAERQTCARMASIAAKFRENLCIQTIGFGDQFRDFSVLQKMANAAKVSSPETKSDFVYCDKFSHALGSAVSSLVTSLTETRTSLMLGRASKYTKREVASEGDQPGFEDWKFYKIHKHFAAYDPKIKRFLPSSSLPAGSWRKENNAEFNSLVPSPPPFIGISTRKCGEGAERLAFRSFLAQRESHRSFVLGAMIAKETNAVERIQENIEFHRTFFETQNLASHLAKEFNKRLKALPNYDATRTPKIIFLDCSVLVLSDPSAPRGLRGILVEKKLDTDGYEWQKWNDNAGAVDGRVAHIPIDVDHEMAVLRGETSPLGAIAEGDSDEDSEDEDSCDGLEDPFGPAVADGHQSDVKPSDFLQAFTHFSYLFTNKKVMVCDLQGIYNEGMVPPTFELTDPAIHYKSSRREIVFGRTG</sequence>
<dbReference type="Gene3D" id="3.20.200.10">
    <property type="entry name" value="MHCK/EF2 kinase"/>
    <property type="match status" value="1"/>
</dbReference>
<organism evidence="9 10">
    <name type="scientific">Seminavis robusta</name>
    <dbReference type="NCBI Taxonomy" id="568900"/>
    <lineage>
        <taxon>Eukaryota</taxon>
        <taxon>Sar</taxon>
        <taxon>Stramenopiles</taxon>
        <taxon>Ochrophyta</taxon>
        <taxon>Bacillariophyta</taxon>
        <taxon>Bacillariophyceae</taxon>
        <taxon>Bacillariophycidae</taxon>
        <taxon>Naviculales</taxon>
        <taxon>Naviculaceae</taxon>
        <taxon>Seminavis</taxon>
    </lineage>
</organism>
<feature type="domain" description="VWFA" evidence="7">
    <location>
        <begin position="105"/>
        <end position="325"/>
    </location>
</feature>
<dbReference type="InterPro" id="IPR004166">
    <property type="entry name" value="a-kinase_dom"/>
</dbReference>
<dbReference type="PROSITE" id="PS51158">
    <property type="entry name" value="ALPHA_KINASE"/>
    <property type="match status" value="1"/>
</dbReference>
<dbReference type="Proteomes" id="UP001153069">
    <property type="component" value="Unassembled WGS sequence"/>
</dbReference>
<evidence type="ECO:0000256" key="1">
    <source>
        <dbReference type="ARBA" id="ARBA00022527"/>
    </source>
</evidence>
<feature type="domain" description="Alpha-type protein kinase" evidence="8">
    <location>
        <begin position="383"/>
        <end position="665"/>
    </location>
</feature>
<evidence type="ECO:0000256" key="5">
    <source>
        <dbReference type="ARBA" id="ARBA00022840"/>
    </source>
</evidence>
<dbReference type="InterPro" id="IPR011009">
    <property type="entry name" value="Kinase-like_dom_sf"/>
</dbReference>
<dbReference type="SMART" id="SM00811">
    <property type="entry name" value="Alpha_kinase"/>
    <property type="match status" value="1"/>
</dbReference>
<dbReference type="Pfam" id="PF02816">
    <property type="entry name" value="Alpha_kinase"/>
    <property type="match status" value="2"/>
</dbReference>
<evidence type="ECO:0000256" key="4">
    <source>
        <dbReference type="ARBA" id="ARBA00022777"/>
    </source>
</evidence>
<dbReference type="GO" id="GO:0004674">
    <property type="term" value="F:protein serine/threonine kinase activity"/>
    <property type="evidence" value="ECO:0007669"/>
    <property type="project" value="UniProtKB-KW"/>
</dbReference>
<accession>A0A9N8HCC3</accession>
<dbReference type="Gene3D" id="3.40.50.410">
    <property type="entry name" value="von Willebrand factor, type A domain"/>
    <property type="match status" value="1"/>
</dbReference>
<evidence type="ECO:0000313" key="9">
    <source>
        <dbReference type="EMBL" id="CAB9509723.1"/>
    </source>
</evidence>
<dbReference type="Pfam" id="PF13519">
    <property type="entry name" value="VWA_2"/>
    <property type="match status" value="1"/>
</dbReference>
<reference evidence="9" key="1">
    <citation type="submission" date="2020-06" db="EMBL/GenBank/DDBJ databases">
        <authorList>
            <consortium name="Plant Systems Biology data submission"/>
        </authorList>
    </citation>
    <scope>NUCLEOTIDE SEQUENCE</scope>
    <source>
        <strain evidence="9">D6</strain>
    </source>
</reference>
<dbReference type="InterPro" id="IPR051852">
    <property type="entry name" value="Alpha-type_PK"/>
</dbReference>
<dbReference type="PANTHER" id="PTHR45992:SF11">
    <property type="entry name" value="ALPHA-TYPE PROTEIN KINASE DOMAIN-CONTAINING PROTEIN"/>
    <property type="match status" value="1"/>
</dbReference>
<name>A0A9N8HCC3_9STRA</name>
<keyword evidence="1" id="KW-0723">Serine/threonine-protein kinase</keyword>
<evidence type="ECO:0000259" key="8">
    <source>
        <dbReference type="PROSITE" id="PS51158"/>
    </source>
</evidence>
<keyword evidence="3" id="KW-0547">Nucleotide-binding</keyword>
<protein>
    <submittedName>
        <fullName evidence="9">Myosin heavy chain kinase</fullName>
    </submittedName>
</protein>
<evidence type="ECO:0000256" key="2">
    <source>
        <dbReference type="ARBA" id="ARBA00022679"/>
    </source>
</evidence>
<dbReference type="GO" id="GO:0005524">
    <property type="term" value="F:ATP binding"/>
    <property type="evidence" value="ECO:0007669"/>
    <property type="project" value="UniProtKB-KW"/>
</dbReference>
<feature type="region of interest" description="Disordered" evidence="6">
    <location>
        <begin position="567"/>
        <end position="600"/>
    </location>
</feature>
<comment type="caution">
    <text evidence="9">The sequence shown here is derived from an EMBL/GenBank/DDBJ whole genome shotgun (WGS) entry which is preliminary data.</text>
</comment>
<dbReference type="PROSITE" id="PS50234">
    <property type="entry name" value="VWFA"/>
    <property type="match status" value="1"/>
</dbReference>
<dbReference type="PANTHER" id="PTHR45992">
    <property type="entry name" value="EUKARYOTIC ELONGATION FACTOR 2 KINASE-RELATED"/>
    <property type="match status" value="1"/>
</dbReference>
<dbReference type="InterPro" id="IPR002035">
    <property type="entry name" value="VWF_A"/>
</dbReference>
<dbReference type="SUPFAM" id="SSF53300">
    <property type="entry name" value="vWA-like"/>
    <property type="match status" value="1"/>
</dbReference>
<proteinExistence type="predicted"/>
<feature type="compositionally biased region" description="Acidic residues" evidence="6">
    <location>
        <begin position="573"/>
        <end position="589"/>
    </location>
</feature>
<dbReference type="SUPFAM" id="SSF56112">
    <property type="entry name" value="Protein kinase-like (PK-like)"/>
    <property type="match status" value="2"/>
</dbReference>
<dbReference type="AlphaFoldDB" id="A0A9N8HCC3"/>
<dbReference type="EMBL" id="CAICTM010000401">
    <property type="protein sequence ID" value="CAB9509723.1"/>
    <property type="molecule type" value="Genomic_DNA"/>
</dbReference>
<keyword evidence="2" id="KW-0808">Transferase</keyword>
<evidence type="ECO:0000256" key="6">
    <source>
        <dbReference type="SAM" id="MobiDB-lite"/>
    </source>
</evidence>
<keyword evidence="4 9" id="KW-0418">Kinase</keyword>
<evidence type="ECO:0000313" key="10">
    <source>
        <dbReference type="Proteomes" id="UP001153069"/>
    </source>
</evidence>